<dbReference type="EMBL" id="JBHSGR010000022">
    <property type="protein sequence ID" value="MFC4695344.1"/>
    <property type="molecule type" value="Genomic_DNA"/>
</dbReference>
<gene>
    <name evidence="6" type="ORF">ACFO3M_18230</name>
</gene>
<evidence type="ECO:0000256" key="1">
    <source>
        <dbReference type="ARBA" id="ARBA00023015"/>
    </source>
</evidence>
<dbReference type="InterPro" id="IPR052526">
    <property type="entry name" value="HTH-type_Bedaq_tolerance"/>
</dbReference>
<dbReference type="Proteomes" id="UP001596025">
    <property type="component" value="Unassembled WGS sequence"/>
</dbReference>
<feature type="region of interest" description="Disordered" evidence="4">
    <location>
        <begin position="142"/>
        <end position="167"/>
    </location>
</feature>
<dbReference type="RefSeq" id="WP_387992065.1">
    <property type="nucleotide sequence ID" value="NZ_JBHSGR010000022.1"/>
</dbReference>
<reference evidence="7" key="1">
    <citation type="journal article" date="2019" name="Int. J. Syst. Evol. Microbiol.">
        <title>The Global Catalogue of Microorganisms (GCM) 10K type strain sequencing project: providing services to taxonomists for standard genome sequencing and annotation.</title>
        <authorList>
            <consortium name="The Broad Institute Genomics Platform"/>
            <consortium name="The Broad Institute Genome Sequencing Center for Infectious Disease"/>
            <person name="Wu L."/>
            <person name="Ma J."/>
        </authorList>
    </citation>
    <scope>NUCLEOTIDE SEQUENCE [LARGE SCALE GENOMIC DNA]</scope>
    <source>
        <strain evidence="7">CCUG 62763</strain>
    </source>
</reference>
<dbReference type="PANTHER" id="PTHR39515:SF2">
    <property type="entry name" value="HTH-TYPE TRANSCRIPTIONAL REGULATOR RV0880"/>
    <property type="match status" value="1"/>
</dbReference>
<organism evidence="6 7">
    <name type="scientific">Geodermatophilus arenarius</name>
    <dbReference type="NCBI Taxonomy" id="1137990"/>
    <lineage>
        <taxon>Bacteria</taxon>
        <taxon>Bacillati</taxon>
        <taxon>Actinomycetota</taxon>
        <taxon>Actinomycetes</taxon>
        <taxon>Geodermatophilales</taxon>
        <taxon>Geodermatophilaceae</taxon>
        <taxon>Geodermatophilus</taxon>
    </lineage>
</organism>
<dbReference type="InterPro" id="IPR036388">
    <property type="entry name" value="WH-like_DNA-bd_sf"/>
</dbReference>
<keyword evidence="2" id="KW-0238">DNA-binding</keyword>
<evidence type="ECO:0000313" key="7">
    <source>
        <dbReference type="Proteomes" id="UP001596025"/>
    </source>
</evidence>
<proteinExistence type="predicted"/>
<dbReference type="SMART" id="SM00347">
    <property type="entry name" value="HTH_MARR"/>
    <property type="match status" value="1"/>
</dbReference>
<dbReference type="InterPro" id="IPR036390">
    <property type="entry name" value="WH_DNA-bd_sf"/>
</dbReference>
<feature type="domain" description="HTH marR-type" evidence="5">
    <location>
        <begin position="8"/>
        <end position="142"/>
    </location>
</feature>
<evidence type="ECO:0000256" key="2">
    <source>
        <dbReference type="ARBA" id="ARBA00023125"/>
    </source>
</evidence>
<comment type="caution">
    <text evidence="6">The sequence shown here is derived from an EMBL/GenBank/DDBJ whole genome shotgun (WGS) entry which is preliminary data.</text>
</comment>
<dbReference type="SUPFAM" id="SSF46785">
    <property type="entry name" value="Winged helix' DNA-binding domain"/>
    <property type="match status" value="1"/>
</dbReference>
<dbReference type="PROSITE" id="PS01117">
    <property type="entry name" value="HTH_MARR_1"/>
    <property type="match status" value="1"/>
</dbReference>
<dbReference type="InterPro" id="IPR023187">
    <property type="entry name" value="Tscrpt_reg_MarR-type_CS"/>
</dbReference>
<keyword evidence="3" id="KW-0804">Transcription</keyword>
<dbReference type="CDD" id="cd00090">
    <property type="entry name" value="HTH_ARSR"/>
    <property type="match status" value="1"/>
</dbReference>
<sequence length="167" mass="17662">MPITSRTRERLTAGIARLVRAGRHVSGRAADSVYGELPSFGWALLVPLERDGEQRCSALAAQAGVDVSVASRQVAALERAGLVERRPDPHDGRASLIRVSAAGVTALAQTRALRSEWATRALAGWDEADAHRLTELLERLADDLDRAAPPPARSPHAGSPHAVGAAS</sequence>
<dbReference type="InterPro" id="IPR011991">
    <property type="entry name" value="ArsR-like_HTH"/>
</dbReference>
<protein>
    <submittedName>
        <fullName evidence="6">MarR family winged helix-turn-helix transcriptional regulator</fullName>
    </submittedName>
</protein>
<name>A0ABV9LMF5_9ACTN</name>
<evidence type="ECO:0000256" key="4">
    <source>
        <dbReference type="SAM" id="MobiDB-lite"/>
    </source>
</evidence>
<evidence type="ECO:0000256" key="3">
    <source>
        <dbReference type="ARBA" id="ARBA00023163"/>
    </source>
</evidence>
<keyword evidence="1" id="KW-0805">Transcription regulation</keyword>
<accession>A0ABV9LMF5</accession>
<dbReference type="Gene3D" id="1.10.10.10">
    <property type="entry name" value="Winged helix-like DNA-binding domain superfamily/Winged helix DNA-binding domain"/>
    <property type="match status" value="1"/>
</dbReference>
<dbReference type="PROSITE" id="PS50995">
    <property type="entry name" value="HTH_MARR_2"/>
    <property type="match status" value="1"/>
</dbReference>
<dbReference type="InterPro" id="IPR000835">
    <property type="entry name" value="HTH_MarR-typ"/>
</dbReference>
<dbReference type="Pfam" id="PF01047">
    <property type="entry name" value="MarR"/>
    <property type="match status" value="1"/>
</dbReference>
<dbReference type="PANTHER" id="PTHR39515">
    <property type="entry name" value="CONSERVED PROTEIN"/>
    <property type="match status" value="1"/>
</dbReference>
<evidence type="ECO:0000313" key="6">
    <source>
        <dbReference type="EMBL" id="MFC4695344.1"/>
    </source>
</evidence>
<keyword evidence="7" id="KW-1185">Reference proteome</keyword>
<evidence type="ECO:0000259" key="5">
    <source>
        <dbReference type="PROSITE" id="PS50995"/>
    </source>
</evidence>